<keyword evidence="4" id="KW-0698">rRNA processing</keyword>
<feature type="compositionally biased region" description="Acidic residues" evidence="7">
    <location>
        <begin position="170"/>
        <end position="179"/>
    </location>
</feature>
<dbReference type="EMBL" id="BFAD01000002">
    <property type="protein sequence ID" value="GBE79815.1"/>
    <property type="molecule type" value="Genomic_DNA"/>
</dbReference>
<dbReference type="AlphaFoldDB" id="A0A401GCD9"/>
<dbReference type="Pfam" id="PF04147">
    <property type="entry name" value="Nop14"/>
    <property type="match status" value="1"/>
</dbReference>
<keyword evidence="3" id="KW-0690">Ribosome biogenesis</keyword>
<dbReference type="GO" id="GO:0032040">
    <property type="term" value="C:small-subunit processome"/>
    <property type="evidence" value="ECO:0007669"/>
    <property type="project" value="InterPro"/>
</dbReference>
<feature type="compositionally biased region" description="Acidic residues" evidence="7">
    <location>
        <begin position="195"/>
        <end position="206"/>
    </location>
</feature>
<evidence type="ECO:0000313" key="9">
    <source>
        <dbReference type="Proteomes" id="UP000287166"/>
    </source>
</evidence>
<evidence type="ECO:0000256" key="3">
    <source>
        <dbReference type="ARBA" id="ARBA00022517"/>
    </source>
</evidence>
<dbReference type="InterPro" id="IPR007276">
    <property type="entry name" value="Nop14"/>
</dbReference>
<feature type="compositionally biased region" description="Basic and acidic residues" evidence="7">
    <location>
        <begin position="844"/>
        <end position="857"/>
    </location>
</feature>
<evidence type="ECO:0000256" key="4">
    <source>
        <dbReference type="ARBA" id="ARBA00022552"/>
    </source>
</evidence>
<evidence type="ECO:0000256" key="6">
    <source>
        <dbReference type="ARBA" id="ARBA00024695"/>
    </source>
</evidence>
<evidence type="ECO:0000313" key="8">
    <source>
        <dbReference type="EMBL" id="GBE79815.1"/>
    </source>
</evidence>
<feature type="compositionally biased region" description="Basic and acidic residues" evidence="7">
    <location>
        <begin position="121"/>
        <end position="132"/>
    </location>
</feature>
<feature type="region of interest" description="Disordered" evidence="7">
    <location>
        <begin position="841"/>
        <end position="887"/>
    </location>
</feature>
<dbReference type="InParanoid" id="A0A401GCD9"/>
<dbReference type="OrthoDB" id="441771at2759"/>
<dbReference type="GO" id="GO:0030692">
    <property type="term" value="C:Noc4p-Nop14p complex"/>
    <property type="evidence" value="ECO:0007669"/>
    <property type="project" value="TreeGrafter"/>
</dbReference>
<evidence type="ECO:0000256" key="1">
    <source>
        <dbReference type="ARBA" id="ARBA00004604"/>
    </source>
</evidence>
<reference evidence="8 9" key="1">
    <citation type="journal article" date="2018" name="Sci. Rep.">
        <title>Genome sequence of the cauliflower mushroom Sparassis crispa (Hanabiratake) and its association with beneficial usage.</title>
        <authorList>
            <person name="Kiyama R."/>
            <person name="Furutani Y."/>
            <person name="Kawaguchi K."/>
            <person name="Nakanishi T."/>
        </authorList>
    </citation>
    <scope>NUCLEOTIDE SEQUENCE [LARGE SCALE GENOMIC DNA]</scope>
</reference>
<feature type="compositionally biased region" description="Acidic residues" evidence="7">
    <location>
        <begin position="366"/>
        <end position="410"/>
    </location>
</feature>
<comment type="caution">
    <text evidence="8">The sequence shown here is derived from an EMBL/GenBank/DDBJ whole genome shotgun (WGS) entry which is preliminary data.</text>
</comment>
<comment type="similarity">
    <text evidence="2">Belongs to the NOP14 family.</text>
</comment>
<gene>
    <name evidence="8" type="ORF">SCP_0210160</name>
</gene>
<keyword evidence="9" id="KW-1185">Reference proteome</keyword>
<evidence type="ECO:0000256" key="5">
    <source>
        <dbReference type="ARBA" id="ARBA00023242"/>
    </source>
</evidence>
<comment type="subcellular location">
    <subcellularLocation>
        <location evidence="1">Nucleus</location>
        <location evidence="1">Nucleolus</location>
    </subcellularLocation>
</comment>
<comment type="function">
    <text evidence="6">Involved in nucleolar processing of pre-18S ribosomal RNA. Has a role in the nuclear export of 40S pre-ribosomal subunit to the cytoplasm.</text>
</comment>
<dbReference type="GeneID" id="38776732"/>
<feature type="compositionally biased region" description="Basic and acidic residues" evidence="7">
    <location>
        <begin position="288"/>
        <end position="315"/>
    </location>
</feature>
<evidence type="ECO:0000256" key="2">
    <source>
        <dbReference type="ARBA" id="ARBA00007466"/>
    </source>
</evidence>
<dbReference type="FunCoup" id="A0A401GCD9">
    <property type="interactions" value="680"/>
</dbReference>
<feature type="region of interest" description="Disordered" evidence="7">
    <location>
        <begin position="106"/>
        <end position="132"/>
    </location>
</feature>
<dbReference type="GO" id="GO:0030490">
    <property type="term" value="P:maturation of SSU-rRNA"/>
    <property type="evidence" value="ECO:0007669"/>
    <property type="project" value="TreeGrafter"/>
</dbReference>
<dbReference type="PANTHER" id="PTHR23183:SF0">
    <property type="entry name" value="NUCLEOLAR PROTEIN 14"/>
    <property type="match status" value="1"/>
</dbReference>
<keyword evidence="5" id="KW-0539">Nucleus</keyword>
<dbReference type="PANTHER" id="PTHR23183">
    <property type="entry name" value="NOP14"/>
    <property type="match status" value="1"/>
</dbReference>
<evidence type="ECO:0000256" key="7">
    <source>
        <dbReference type="SAM" id="MobiDB-lite"/>
    </source>
</evidence>
<dbReference type="RefSeq" id="XP_027610728.1">
    <property type="nucleotide sequence ID" value="XM_027754927.1"/>
</dbReference>
<accession>A0A401GCD9</accession>
<feature type="compositionally biased region" description="Basic and acidic residues" evidence="7">
    <location>
        <begin position="32"/>
        <end position="48"/>
    </location>
</feature>
<dbReference type="STRING" id="139825.A0A401GCD9"/>
<name>A0A401GCD9_9APHY</name>
<protein>
    <submittedName>
        <fullName evidence="8">Probable nucleolar complex protein</fullName>
    </submittedName>
</protein>
<feature type="compositionally biased region" description="Basic and acidic residues" evidence="7">
    <location>
        <begin position="207"/>
        <end position="230"/>
    </location>
</feature>
<sequence length="887" mass="100792">MAKGSQLSQLKAALNQAGLSRQPQSGKKRKRAVPEERDKEKKAAKLQEIHQKLNPFDVKVTKLKHDVGGRKIIGTSGRPAQSKQAGIEQRKKTLLKEYEEKDHAGGIVDRRFGETDSTMAPEERMLERFTRERQRASKGAVFNLEDEDELTHYGQSLSRLDDFDNVGLGLDEEDEEESGQIDRQTVQKSHFGGFGDDDGDDEGEGEEPARKKTKAEVMAEVIAKSKDHKFQRQAQQEQDENIRHNLDQEFDTIRSLLYAPVASTSGSVKPAEEPDMQYDQLVRELAFDQRAKPKDRTKTEEELALEEKEALEKAERRRIRRMNGEDEESEDEHEARAKRKQKARGGDDLEDDFREEEWSGLGTGLGEEDAIEEDDDDEEVEGEKESQEEDDNDSPGEDEDEVGSLSDSDDSGVAGEDAEVLVKCTQRSRTKSKVPGQELPFTFPCPTTHDEFLDVIEDIEDKDVPTVLQRIRALHHPSLAEDNKFKLQALTSVLIDHILYISSPPVPRFTLLSSLMPHLLALTKAYPIQSAEHFVEKLTLMHKNLRRGLSRGATNPDAKTWPGLPELSFLRVIGQIWPTSDKNHHVVSPARLLMGAYLGLSRIRTLQDLASGLFLCTLFLQYESLSKRFVPEAINMLANSVLHLAPHKFVDKSEVPGYFPCPDFRSEHCPSLTVTPVKIKNLIVNKPDLSSILNDRNVGEQAKVDLLGLSLELLGRFADMYKSSPGFIELYDPIVELVGGIVTKGLPMDLISRVTTLQNTLGRLLNFSRQARRPLMLQSHKPIPIPTYVPKFEHSSSNYLRNRDPDHERNETAKLRNQYKQEKKGAIRELRKDARFLAAVQQKRQKEKDRAYNERMKRVYGSIESERAEQKAMEREKTREKRRSARK</sequence>
<feature type="region of interest" description="Disordered" evidence="7">
    <location>
        <begin position="288"/>
        <end position="415"/>
    </location>
</feature>
<feature type="region of interest" description="Disordered" evidence="7">
    <location>
        <begin position="154"/>
        <end position="247"/>
    </location>
</feature>
<feature type="compositionally biased region" description="Basic and acidic residues" evidence="7">
    <location>
        <begin position="864"/>
        <end position="879"/>
    </location>
</feature>
<feature type="region of interest" description="Disordered" evidence="7">
    <location>
        <begin position="1"/>
        <end position="48"/>
    </location>
</feature>
<organism evidence="8 9">
    <name type="scientific">Sparassis crispa</name>
    <dbReference type="NCBI Taxonomy" id="139825"/>
    <lineage>
        <taxon>Eukaryota</taxon>
        <taxon>Fungi</taxon>
        <taxon>Dikarya</taxon>
        <taxon>Basidiomycota</taxon>
        <taxon>Agaricomycotina</taxon>
        <taxon>Agaricomycetes</taxon>
        <taxon>Polyporales</taxon>
        <taxon>Sparassidaceae</taxon>
        <taxon>Sparassis</taxon>
    </lineage>
</organism>
<proteinExistence type="inferred from homology"/>
<dbReference type="Proteomes" id="UP000287166">
    <property type="component" value="Unassembled WGS sequence"/>
</dbReference>